<proteinExistence type="predicted"/>
<dbReference type="EMBL" id="CP077717">
    <property type="protein sequence ID" value="QXJ28985.1"/>
    <property type="molecule type" value="Genomic_DNA"/>
</dbReference>
<protein>
    <submittedName>
        <fullName evidence="1">Uncharacterized protein</fullName>
    </submittedName>
</protein>
<evidence type="ECO:0000313" key="1">
    <source>
        <dbReference type="EMBL" id="QXJ28985.1"/>
    </source>
</evidence>
<organism evidence="1 2">
    <name type="scientific">Saccharolobus shibatae (strain ATCC 51178 / DSM 5389 / JCM 8931 / NBRC 15437 / B12)</name>
    <name type="common">Sulfolobus shibatae</name>
    <dbReference type="NCBI Taxonomy" id="523848"/>
    <lineage>
        <taxon>Archaea</taxon>
        <taxon>Thermoproteota</taxon>
        <taxon>Thermoprotei</taxon>
        <taxon>Sulfolobales</taxon>
        <taxon>Sulfolobaceae</taxon>
        <taxon>Saccharolobus</taxon>
    </lineage>
</organism>
<name>A0A8F5BPB2_SACSH</name>
<dbReference type="KEGG" id="sshi:J5U23_01854"/>
<sequence length="77" mass="8411">MTLFPSSIKGLVGLWEEQLPFLFSLSWDPEAFYDGSPHLGGGVLIPPYCSSNERCKPESMRGTMSPLGGNPLTLPVR</sequence>
<reference evidence="1" key="1">
    <citation type="journal article" date="2021" name="Environ. Microbiol.">
        <title>New insights into the diversity and evolution of the archaeal mobilome from three complete genomes of Saccharolobus shibatae.</title>
        <authorList>
            <person name="Medvedeva S."/>
            <person name="Brandt D."/>
            <person name="Cvirkaite-Krupovic V."/>
            <person name="Liu Y."/>
            <person name="Severinov K."/>
            <person name="Ishino S."/>
            <person name="Ishino Y."/>
            <person name="Prangishvili D."/>
            <person name="Kalinowski J."/>
            <person name="Krupovic M."/>
        </authorList>
    </citation>
    <scope>NUCLEOTIDE SEQUENCE</scope>
    <source>
        <strain evidence="1">B12</strain>
    </source>
</reference>
<dbReference type="Proteomes" id="UP000694018">
    <property type="component" value="Chromosome"/>
</dbReference>
<gene>
    <name evidence="1" type="ORF">J5U23_01854</name>
</gene>
<dbReference type="AlphaFoldDB" id="A0A8F5BPB2"/>
<accession>A0A8F5BPB2</accession>
<evidence type="ECO:0000313" key="2">
    <source>
        <dbReference type="Proteomes" id="UP000694018"/>
    </source>
</evidence>